<gene>
    <name evidence="2" type="ORF">N0V93_003788</name>
</gene>
<feature type="region of interest" description="Disordered" evidence="1">
    <location>
        <begin position="1"/>
        <end position="80"/>
    </location>
</feature>
<evidence type="ECO:0000256" key="1">
    <source>
        <dbReference type="SAM" id="MobiDB-lite"/>
    </source>
</evidence>
<evidence type="ECO:0008006" key="4">
    <source>
        <dbReference type="Google" id="ProtNLM"/>
    </source>
</evidence>
<proteinExistence type="predicted"/>
<dbReference type="AlphaFoldDB" id="A0A9W8YZ27"/>
<comment type="caution">
    <text evidence="2">The sequence shown here is derived from an EMBL/GenBank/DDBJ whole genome shotgun (WGS) entry which is preliminary data.</text>
</comment>
<organism evidence="2 3">
    <name type="scientific">Gnomoniopsis smithogilvyi</name>
    <dbReference type="NCBI Taxonomy" id="1191159"/>
    <lineage>
        <taxon>Eukaryota</taxon>
        <taxon>Fungi</taxon>
        <taxon>Dikarya</taxon>
        <taxon>Ascomycota</taxon>
        <taxon>Pezizomycotina</taxon>
        <taxon>Sordariomycetes</taxon>
        <taxon>Sordariomycetidae</taxon>
        <taxon>Diaporthales</taxon>
        <taxon>Gnomoniaceae</taxon>
        <taxon>Gnomoniopsis</taxon>
    </lineage>
</organism>
<dbReference type="Proteomes" id="UP001140453">
    <property type="component" value="Unassembled WGS sequence"/>
</dbReference>
<protein>
    <recommendedName>
        <fullName evidence="4">Conidiation-specific protein 8</fullName>
    </recommendedName>
</protein>
<name>A0A9W8YZ27_9PEZI</name>
<reference evidence="2" key="1">
    <citation type="submission" date="2022-10" db="EMBL/GenBank/DDBJ databases">
        <title>Tapping the CABI collections for fungal endophytes: first genome assemblies for Collariella, Neodidymelliopsis, Ascochyta clinopodiicola, Didymella pomorum, Didymosphaeria variabile, Neocosmospora piperis and Neocucurbitaria cava.</title>
        <authorList>
            <person name="Hill R."/>
        </authorList>
    </citation>
    <scope>NUCLEOTIDE SEQUENCE</scope>
    <source>
        <strain evidence="2">IMI 355082</strain>
    </source>
</reference>
<dbReference type="OrthoDB" id="4158609at2759"/>
<evidence type="ECO:0000313" key="3">
    <source>
        <dbReference type="Proteomes" id="UP001140453"/>
    </source>
</evidence>
<evidence type="ECO:0000313" key="2">
    <source>
        <dbReference type="EMBL" id="KAJ4394569.1"/>
    </source>
</evidence>
<sequence>MDATNKTTRSDSVSSDSSVGSPTSSSMFGRRGSGPLFASLHENKRPNDPRLQARRQSLHEQRPAPGMFGKMWNNWVRGTQ</sequence>
<accession>A0A9W8YZ27</accession>
<dbReference type="EMBL" id="JAPEVB010000002">
    <property type="protein sequence ID" value="KAJ4394569.1"/>
    <property type="molecule type" value="Genomic_DNA"/>
</dbReference>
<keyword evidence="3" id="KW-1185">Reference proteome</keyword>
<feature type="compositionally biased region" description="Low complexity" evidence="1">
    <location>
        <begin position="10"/>
        <end position="26"/>
    </location>
</feature>